<dbReference type="OrthoDB" id="10446706at2759"/>
<keyword evidence="1" id="KW-0175">Coiled coil</keyword>
<reference evidence="2 3" key="2">
    <citation type="submission" date="2018-11" db="EMBL/GenBank/DDBJ databases">
        <authorList>
            <consortium name="Pathogen Informatics"/>
        </authorList>
    </citation>
    <scope>NUCLEOTIDE SEQUENCE [LARGE SCALE GENOMIC DNA]</scope>
    <source>
        <strain evidence="2 3">NST_G2</strain>
    </source>
</reference>
<sequence length="452" mass="52407">MQSDERRENETVAQLRRDVREANAHGVYLHRETSNGQREMVSLTKRYEALQTRASEHCARLQEATDNVINLRTELRLKRSEAHQLAEAVNVIRPQLELGNGGLLKQEIEVASVRLRALLQELNDQSALLQSWKDRMTYTVERRKKSLKAIISKTDMFEKLTVLKEKLLTEVAEATERLHHATRRRKKAFDRLTDTRERLSQDEMQAKSELTQIRMTCDEVEEDWTTEHKDLLNKAVDLNQQVDSAKCGAADLLASLKALQSDKATLEARIVELAQEAHAAVKVYWTTEGKNERLREEQREILVECLKFTNTTKVLNETTQMKAAQLKQSWSDFTYVFGKRQTVLDRICSKREQSLAENMQLANIFTDDEGQLFEQVEGLTEELRELSDAKRKLLLLSDTSLMLEGSTFQRKMDIGRQGVATNQEFAWYRGILEYVSDWMHRVYERFRLTPTA</sequence>
<accession>A0A183SPD2</accession>
<keyword evidence="3" id="KW-1185">Reference proteome</keyword>
<evidence type="ECO:0000256" key="1">
    <source>
        <dbReference type="SAM" id="Coils"/>
    </source>
</evidence>
<reference evidence="4" key="1">
    <citation type="submission" date="2016-06" db="UniProtKB">
        <authorList>
            <consortium name="WormBaseParasite"/>
        </authorList>
    </citation>
    <scope>IDENTIFICATION</scope>
</reference>
<dbReference type="EMBL" id="UYSU01033534">
    <property type="protein sequence ID" value="VDL92465.1"/>
    <property type="molecule type" value="Genomic_DNA"/>
</dbReference>
<feature type="coiled-coil region" evidence="1">
    <location>
        <begin position="105"/>
        <end position="184"/>
    </location>
</feature>
<evidence type="ECO:0000313" key="2">
    <source>
        <dbReference type="EMBL" id="VDL92465.1"/>
    </source>
</evidence>
<feature type="coiled-coil region" evidence="1">
    <location>
        <begin position="47"/>
        <end position="81"/>
    </location>
</feature>
<organism evidence="4">
    <name type="scientific">Schistocephalus solidus</name>
    <name type="common">Tapeworm</name>
    <dbReference type="NCBI Taxonomy" id="70667"/>
    <lineage>
        <taxon>Eukaryota</taxon>
        <taxon>Metazoa</taxon>
        <taxon>Spiralia</taxon>
        <taxon>Lophotrochozoa</taxon>
        <taxon>Platyhelminthes</taxon>
        <taxon>Cestoda</taxon>
        <taxon>Eucestoda</taxon>
        <taxon>Diphyllobothriidea</taxon>
        <taxon>Diphyllobothriidae</taxon>
        <taxon>Schistocephalus</taxon>
    </lineage>
</organism>
<dbReference type="Proteomes" id="UP000275846">
    <property type="component" value="Unassembled WGS sequence"/>
</dbReference>
<dbReference type="AlphaFoldDB" id="A0A183SPD2"/>
<evidence type="ECO:0000313" key="4">
    <source>
        <dbReference type="WBParaSite" id="SSLN_0000627501-mRNA-1"/>
    </source>
</evidence>
<protein>
    <submittedName>
        <fullName evidence="4">Coiled-coil domain-containing protein 170</fullName>
    </submittedName>
</protein>
<dbReference type="WBParaSite" id="SSLN_0000627501-mRNA-1">
    <property type="protein sequence ID" value="SSLN_0000627501-mRNA-1"/>
    <property type="gene ID" value="SSLN_0000627501"/>
</dbReference>
<gene>
    <name evidence="2" type="ORF">SSLN_LOCUS6080</name>
</gene>
<proteinExistence type="predicted"/>
<feature type="coiled-coil region" evidence="1">
    <location>
        <begin position="249"/>
        <end position="276"/>
    </location>
</feature>
<evidence type="ECO:0000313" key="3">
    <source>
        <dbReference type="Proteomes" id="UP000275846"/>
    </source>
</evidence>
<name>A0A183SPD2_SCHSO</name>